<gene>
    <name evidence="1" type="ORF">CALCODRAFT_493840</name>
</gene>
<sequence>MTSRRSESTYSSPKHPGLVRCEGRPAELHAPSQGSPSLVFATLLYFASAEFSASAPYVASAASFISEMHFTSA</sequence>
<evidence type="ECO:0000313" key="1">
    <source>
        <dbReference type="EMBL" id="KZT59282.1"/>
    </source>
</evidence>
<dbReference type="InParanoid" id="A0A165HGS5"/>
<evidence type="ECO:0000313" key="2">
    <source>
        <dbReference type="Proteomes" id="UP000076842"/>
    </source>
</evidence>
<protein>
    <submittedName>
        <fullName evidence="1">Uncharacterized protein</fullName>
    </submittedName>
</protein>
<dbReference type="AlphaFoldDB" id="A0A165HGS5"/>
<organism evidence="1 2">
    <name type="scientific">Calocera cornea HHB12733</name>
    <dbReference type="NCBI Taxonomy" id="1353952"/>
    <lineage>
        <taxon>Eukaryota</taxon>
        <taxon>Fungi</taxon>
        <taxon>Dikarya</taxon>
        <taxon>Basidiomycota</taxon>
        <taxon>Agaricomycotina</taxon>
        <taxon>Dacrymycetes</taxon>
        <taxon>Dacrymycetales</taxon>
        <taxon>Dacrymycetaceae</taxon>
        <taxon>Calocera</taxon>
    </lineage>
</organism>
<feature type="non-terminal residue" evidence="1">
    <location>
        <position position="73"/>
    </location>
</feature>
<reference evidence="1 2" key="1">
    <citation type="journal article" date="2016" name="Mol. Biol. Evol.">
        <title>Comparative Genomics of Early-Diverging Mushroom-Forming Fungi Provides Insights into the Origins of Lignocellulose Decay Capabilities.</title>
        <authorList>
            <person name="Nagy L.G."/>
            <person name="Riley R."/>
            <person name="Tritt A."/>
            <person name="Adam C."/>
            <person name="Daum C."/>
            <person name="Floudas D."/>
            <person name="Sun H."/>
            <person name="Yadav J.S."/>
            <person name="Pangilinan J."/>
            <person name="Larsson K.H."/>
            <person name="Matsuura K."/>
            <person name="Barry K."/>
            <person name="Labutti K."/>
            <person name="Kuo R."/>
            <person name="Ohm R.A."/>
            <person name="Bhattacharya S.S."/>
            <person name="Shirouzu T."/>
            <person name="Yoshinaga Y."/>
            <person name="Martin F.M."/>
            <person name="Grigoriev I.V."/>
            <person name="Hibbett D.S."/>
        </authorList>
    </citation>
    <scope>NUCLEOTIDE SEQUENCE [LARGE SCALE GENOMIC DNA]</scope>
    <source>
        <strain evidence="1 2">HHB12733</strain>
    </source>
</reference>
<dbReference type="EMBL" id="KV423942">
    <property type="protein sequence ID" value="KZT59282.1"/>
    <property type="molecule type" value="Genomic_DNA"/>
</dbReference>
<accession>A0A165HGS5</accession>
<name>A0A165HGS5_9BASI</name>
<proteinExistence type="predicted"/>
<keyword evidence="2" id="KW-1185">Reference proteome</keyword>
<dbReference type="Proteomes" id="UP000076842">
    <property type="component" value="Unassembled WGS sequence"/>
</dbReference>